<evidence type="ECO:0000256" key="2">
    <source>
        <dbReference type="ARBA" id="ARBA00022857"/>
    </source>
</evidence>
<proteinExistence type="inferred from homology"/>
<dbReference type="PANTHER" id="PTHR43490">
    <property type="entry name" value="(+)-NEOMENTHOL DEHYDROGENASE"/>
    <property type="match status" value="1"/>
</dbReference>
<dbReference type="InterPro" id="IPR036291">
    <property type="entry name" value="NAD(P)-bd_dom_sf"/>
</dbReference>
<evidence type="ECO:0000256" key="3">
    <source>
        <dbReference type="ARBA" id="ARBA00023002"/>
    </source>
</evidence>
<gene>
    <name evidence="4" type="ORF">Cgig2_033389</name>
</gene>
<keyword evidence="3" id="KW-0560">Oxidoreductase</keyword>
<dbReference type="GO" id="GO:0016020">
    <property type="term" value="C:membrane"/>
    <property type="evidence" value="ECO:0007669"/>
    <property type="project" value="TreeGrafter"/>
</dbReference>
<evidence type="ECO:0008006" key="6">
    <source>
        <dbReference type="Google" id="ProtNLM"/>
    </source>
</evidence>
<dbReference type="OrthoDB" id="1933717at2759"/>
<dbReference type="GO" id="GO:0016491">
    <property type="term" value="F:oxidoreductase activity"/>
    <property type="evidence" value="ECO:0007669"/>
    <property type="project" value="UniProtKB-KW"/>
</dbReference>
<evidence type="ECO:0000313" key="4">
    <source>
        <dbReference type="EMBL" id="KAJ8450195.1"/>
    </source>
</evidence>
<keyword evidence="5" id="KW-1185">Reference proteome</keyword>
<dbReference type="EMBL" id="JAKOGI010000017">
    <property type="protein sequence ID" value="KAJ8450195.1"/>
    <property type="molecule type" value="Genomic_DNA"/>
</dbReference>
<organism evidence="4 5">
    <name type="scientific">Carnegiea gigantea</name>
    <dbReference type="NCBI Taxonomy" id="171969"/>
    <lineage>
        <taxon>Eukaryota</taxon>
        <taxon>Viridiplantae</taxon>
        <taxon>Streptophyta</taxon>
        <taxon>Embryophyta</taxon>
        <taxon>Tracheophyta</taxon>
        <taxon>Spermatophyta</taxon>
        <taxon>Magnoliopsida</taxon>
        <taxon>eudicotyledons</taxon>
        <taxon>Gunneridae</taxon>
        <taxon>Pentapetalae</taxon>
        <taxon>Caryophyllales</taxon>
        <taxon>Cactineae</taxon>
        <taxon>Cactaceae</taxon>
        <taxon>Cactoideae</taxon>
        <taxon>Echinocereeae</taxon>
        <taxon>Carnegiea</taxon>
    </lineage>
</organism>
<evidence type="ECO:0000256" key="1">
    <source>
        <dbReference type="ARBA" id="ARBA00006484"/>
    </source>
</evidence>
<reference evidence="4" key="1">
    <citation type="submission" date="2022-04" db="EMBL/GenBank/DDBJ databases">
        <title>Carnegiea gigantea Genome sequencing and assembly v2.</title>
        <authorList>
            <person name="Copetti D."/>
            <person name="Sanderson M.J."/>
            <person name="Burquez A."/>
            <person name="Wojciechowski M.F."/>
        </authorList>
    </citation>
    <scope>NUCLEOTIDE SEQUENCE</scope>
    <source>
        <strain evidence="4">SGP5-SGP5p</strain>
        <tissue evidence="4">Aerial part</tissue>
    </source>
</reference>
<evidence type="ECO:0000313" key="5">
    <source>
        <dbReference type="Proteomes" id="UP001153076"/>
    </source>
</evidence>
<name>A0A9Q1QS14_9CARY</name>
<dbReference type="InterPro" id="IPR002347">
    <property type="entry name" value="SDR_fam"/>
</dbReference>
<accession>A0A9Q1QS14</accession>
<dbReference type="AlphaFoldDB" id="A0A9Q1QS14"/>
<dbReference type="Pfam" id="PF00106">
    <property type="entry name" value="adh_short"/>
    <property type="match status" value="1"/>
</dbReference>
<dbReference type="PRINTS" id="PR00081">
    <property type="entry name" value="GDHRDH"/>
</dbReference>
<protein>
    <recommendedName>
        <fullName evidence="6">(+)-neomenthol dehydrogenase-like</fullName>
    </recommendedName>
</protein>
<dbReference type="Gene3D" id="3.40.50.720">
    <property type="entry name" value="NAD(P)-binding Rossmann-like Domain"/>
    <property type="match status" value="1"/>
</dbReference>
<comment type="caution">
    <text evidence="4">The sequence shown here is derived from an EMBL/GenBank/DDBJ whole genome shotgun (WGS) entry which is preliminary data.</text>
</comment>
<keyword evidence="2" id="KW-0521">NADP</keyword>
<sequence length="161" mass="17477">MAESTPFLAKKRYAVVTGGNKGIGLEICRQLASQGVLVILTARDQKRGIEAVENLKNCGINPDDLVFHQLDVTDSNTIASLADFIKAKFGKLDILVNNAGISGVNLNRDALTAASGTPGAQVNYGEVTKQTYELAEECIRTNYYGPKRTIEVLLPMLEYDI</sequence>
<dbReference type="PANTHER" id="PTHR43490:SF98">
    <property type="entry name" value="OS02G0640600 PROTEIN"/>
    <property type="match status" value="1"/>
</dbReference>
<dbReference type="Proteomes" id="UP001153076">
    <property type="component" value="Unassembled WGS sequence"/>
</dbReference>
<dbReference type="SUPFAM" id="SSF51735">
    <property type="entry name" value="NAD(P)-binding Rossmann-fold domains"/>
    <property type="match status" value="1"/>
</dbReference>
<comment type="similarity">
    <text evidence="1">Belongs to the short-chain dehydrogenases/reductases (SDR) family.</text>
</comment>